<dbReference type="Proteomes" id="UP000272942">
    <property type="component" value="Unassembled WGS sequence"/>
</dbReference>
<keyword evidence="2" id="KW-1185">Reference proteome</keyword>
<protein>
    <submittedName>
        <fullName evidence="3">FYVE domain-containing protein</fullName>
    </submittedName>
</protein>
<name>A0A183BB67_9TREM</name>
<evidence type="ECO:0000313" key="1">
    <source>
        <dbReference type="EMBL" id="VDP93724.1"/>
    </source>
</evidence>
<proteinExistence type="predicted"/>
<evidence type="ECO:0000313" key="2">
    <source>
        <dbReference type="Proteomes" id="UP000272942"/>
    </source>
</evidence>
<dbReference type="PANTHER" id="PTHR16295:SF10">
    <property type="entry name" value="EXPRESSED PROTEIN"/>
    <property type="match status" value="1"/>
</dbReference>
<sequence>MRSATCEFCDLVLPMFMMREHREQCSCRTELCARCGKYVMNKERVTHACSPTSSSRTDVSLPSGDTDLDRDFDIAVRLQCMELDSLTASMNTIQNLPTTTVWSHINQTPRDTPEDLAE</sequence>
<dbReference type="OrthoDB" id="6253994at2759"/>
<reference evidence="3" key="1">
    <citation type="submission" date="2016-06" db="UniProtKB">
        <authorList>
            <consortium name="WormBaseParasite"/>
        </authorList>
    </citation>
    <scope>IDENTIFICATION</scope>
</reference>
<dbReference type="GO" id="GO:0008270">
    <property type="term" value="F:zinc ion binding"/>
    <property type="evidence" value="ECO:0007669"/>
    <property type="project" value="UniProtKB-KW"/>
</dbReference>
<dbReference type="PANTHER" id="PTHR16295">
    <property type="entry name" value="TRAF-TYPE ZINC FINGER PROTEIN-RELATED"/>
    <property type="match status" value="1"/>
</dbReference>
<evidence type="ECO:0000313" key="3">
    <source>
        <dbReference type="WBParaSite" id="ECPE_0001649501-mRNA-1"/>
    </source>
</evidence>
<dbReference type="AlphaFoldDB" id="A0A183BB67"/>
<dbReference type="GO" id="GO:0005739">
    <property type="term" value="C:mitochondrion"/>
    <property type="evidence" value="ECO:0007669"/>
    <property type="project" value="TreeGrafter"/>
</dbReference>
<dbReference type="EMBL" id="UZAN01064397">
    <property type="protein sequence ID" value="VDP93724.1"/>
    <property type="molecule type" value="Genomic_DNA"/>
</dbReference>
<dbReference type="WBParaSite" id="ECPE_0001649501-mRNA-1">
    <property type="protein sequence ID" value="ECPE_0001649501-mRNA-1"/>
    <property type="gene ID" value="ECPE_0001649501"/>
</dbReference>
<accession>A0A183BB67</accession>
<reference evidence="1 2" key="2">
    <citation type="submission" date="2018-11" db="EMBL/GenBank/DDBJ databases">
        <authorList>
            <consortium name="Pathogen Informatics"/>
        </authorList>
    </citation>
    <scope>NUCLEOTIDE SEQUENCE [LARGE SCALE GENOMIC DNA]</scope>
    <source>
        <strain evidence="1 2">Egypt</strain>
    </source>
</reference>
<gene>
    <name evidence="1" type="ORF">ECPE_LOCUS16452</name>
</gene>
<dbReference type="InterPro" id="IPR051986">
    <property type="entry name" value="Innate_Immune_Apopt_Reg"/>
</dbReference>
<organism evidence="3">
    <name type="scientific">Echinostoma caproni</name>
    <dbReference type="NCBI Taxonomy" id="27848"/>
    <lineage>
        <taxon>Eukaryota</taxon>
        <taxon>Metazoa</taxon>
        <taxon>Spiralia</taxon>
        <taxon>Lophotrochozoa</taxon>
        <taxon>Platyhelminthes</taxon>
        <taxon>Trematoda</taxon>
        <taxon>Digenea</taxon>
        <taxon>Plagiorchiida</taxon>
        <taxon>Echinostomata</taxon>
        <taxon>Echinostomatoidea</taxon>
        <taxon>Echinostomatidae</taxon>
        <taxon>Echinostoma</taxon>
    </lineage>
</organism>